<evidence type="ECO:0000313" key="2">
    <source>
        <dbReference type="EMBL" id="OKP04810.1"/>
    </source>
</evidence>
<organism evidence="3 4">
    <name type="scientific">Xenorhabdus eapokensis</name>
    <dbReference type="NCBI Taxonomy" id="1873482"/>
    <lineage>
        <taxon>Bacteria</taxon>
        <taxon>Pseudomonadati</taxon>
        <taxon>Pseudomonadota</taxon>
        <taxon>Gammaproteobacteria</taxon>
        <taxon>Enterobacterales</taxon>
        <taxon>Morganellaceae</taxon>
        <taxon>Xenorhabdus</taxon>
    </lineage>
</organism>
<dbReference type="SUPFAM" id="SSF51197">
    <property type="entry name" value="Clavaminate synthase-like"/>
    <property type="match status" value="1"/>
</dbReference>
<dbReference type="PANTHER" id="PTHR20883:SF48">
    <property type="entry name" value="ECTOINE DIOXYGENASE"/>
    <property type="match status" value="1"/>
</dbReference>
<dbReference type="GO" id="GO:0005506">
    <property type="term" value="F:iron ion binding"/>
    <property type="evidence" value="ECO:0007669"/>
    <property type="project" value="UniProtKB-ARBA"/>
</dbReference>
<name>A0A1Q5TYE3_9GAMM</name>
<evidence type="ECO:0008006" key="5">
    <source>
        <dbReference type="Google" id="ProtNLM"/>
    </source>
</evidence>
<dbReference type="GO" id="GO:0016706">
    <property type="term" value="F:2-oxoglutarate-dependent dioxygenase activity"/>
    <property type="evidence" value="ECO:0007669"/>
    <property type="project" value="UniProtKB-ARBA"/>
</dbReference>
<protein>
    <recommendedName>
        <fullName evidence="5">Phytanoyl-CoA dioxygenase</fullName>
    </recommendedName>
</protein>
<dbReference type="STRING" id="1873482.Xedl_00471"/>
<proteinExistence type="predicted"/>
<dbReference type="RefSeq" id="WP_074022442.1">
    <property type="nucleotide sequence ID" value="NZ_CAWNAG010000112.1"/>
</dbReference>
<dbReference type="AlphaFoldDB" id="A0A1Q5TYE3"/>
<keyword evidence="4" id="KW-1185">Reference proteome</keyword>
<dbReference type="Proteomes" id="UP000186268">
    <property type="component" value="Unassembled WGS sequence"/>
</dbReference>
<reference evidence="3 4" key="1">
    <citation type="submission" date="2016-09" db="EMBL/GenBank/DDBJ databases">
        <title>Xenorhabdus thuongxuanensis sp. nov. and Xenorhabdus eapokensis sp. nov., isolated from Steinernema species.</title>
        <authorList>
            <person name="Kaempfer P."/>
            <person name="Tobias N.J."/>
            <person name="Phan Ke L."/>
            <person name="Bode H.B."/>
            <person name="Glaeser S.P."/>
        </authorList>
    </citation>
    <scope>NUCLEOTIDE SEQUENCE [LARGE SCALE GENOMIC DNA]</scope>
    <source>
        <strain evidence="3 4">DL20</strain>
    </source>
</reference>
<gene>
    <name evidence="3" type="ORF">Xedl_00471</name>
    <name evidence="2" type="ORF">Xedl_00709</name>
</gene>
<dbReference type="Pfam" id="PF05721">
    <property type="entry name" value="PhyH"/>
    <property type="match status" value="1"/>
</dbReference>
<dbReference type="EMBL" id="MKGQ01000002">
    <property type="protein sequence ID" value="OKP05247.1"/>
    <property type="molecule type" value="Genomic_DNA"/>
</dbReference>
<evidence type="ECO:0000256" key="1">
    <source>
        <dbReference type="ARBA" id="ARBA00001954"/>
    </source>
</evidence>
<accession>A0A1Q5TYE3</accession>
<evidence type="ECO:0000313" key="3">
    <source>
        <dbReference type="EMBL" id="OKP05247.1"/>
    </source>
</evidence>
<dbReference type="PANTHER" id="PTHR20883">
    <property type="entry name" value="PHYTANOYL-COA DIOXYGENASE DOMAIN CONTAINING 1"/>
    <property type="match status" value="1"/>
</dbReference>
<dbReference type="Gene3D" id="2.60.120.620">
    <property type="entry name" value="q2cbj1_9rhob like domain"/>
    <property type="match status" value="1"/>
</dbReference>
<comment type="caution">
    <text evidence="3">The sequence shown here is derived from an EMBL/GenBank/DDBJ whole genome shotgun (WGS) entry which is preliminary data.</text>
</comment>
<dbReference type="InterPro" id="IPR008775">
    <property type="entry name" value="Phytyl_CoA_dOase-like"/>
</dbReference>
<dbReference type="OrthoDB" id="9791262at2"/>
<dbReference type="EMBL" id="MKGQ01000003">
    <property type="protein sequence ID" value="OKP04810.1"/>
    <property type="molecule type" value="Genomic_DNA"/>
</dbReference>
<evidence type="ECO:0000313" key="4">
    <source>
        <dbReference type="Proteomes" id="UP000186268"/>
    </source>
</evidence>
<comment type="cofactor">
    <cofactor evidence="1">
        <name>Fe(2+)</name>
        <dbReference type="ChEBI" id="CHEBI:29033"/>
    </cofactor>
</comment>
<sequence length="256" mass="30523">MNNQYKKDLYRKGYILIKNFLSDKEKKSLNIYVQFLYDKKDEPGKIMKYYESSIIDGKTILNRIENFIDHKENNAINFIENKLSILLSEILEKKYILFKDKINFKLKGGGGFKPHQDHLAFTKFIKNEMFNIMVPIDDMRISNGCLYISKIPFKKKTIPHHKGKALENTYKKYNWLPVQARSGDIFIFSSFLLHMSKINFSERERRCIFFTYNNSLEGDLRDEYFKFKRKSFPPIIERNDIGDYSNWKNSLALKIL</sequence>